<evidence type="ECO:0000313" key="2">
    <source>
        <dbReference type="Proteomes" id="UP001220256"/>
    </source>
</evidence>
<gene>
    <name evidence="1" type="ORF">N7505_008415</name>
</gene>
<dbReference type="EMBL" id="JAPVEB010000006">
    <property type="protein sequence ID" value="KAJ5261548.1"/>
    <property type="molecule type" value="Genomic_DNA"/>
</dbReference>
<name>A0ABQ8W9Q6_PENCH</name>
<evidence type="ECO:0000313" key="1">
    <source>
        <dbReference type="EMBL" id="KAJ5261548.1"/>
    </source>
</evidence>
<protein>
    <submittedName>
        <fullName evidence="1">Uncharacterized protein</fullName>
    </submittedName>
</protein>
<keyword evidence="2" id="KW-1185">Reference proteome</keyword>
<accession>A0ABQ8W9Q6</accession>
<proteinExistence type="predicted"/>
<comment type="caution">
    <text evidence="1">The sequence shown here is derived from an EMBL/GenBank/DDBJ whole genome shotgun (WGS) entry which is preliminary data.</text>
</comment>
<dbReference type="Proteomes" id="UP001220256">
    <property type="component" value="Unassembled WGS sequence"/>
</dbReference>
<reference evidence="1 2" key="1">
    <citation type="journal article" date="2023" name="IMA Fungus">
        <title>Comparative genomic study of the Penicillium genus elucidates a diverse pangenome and 15 lateral gene transfer events.</title>
        <authorList>
            <person name="Petersen C."/>
            <person name="Sorensen T."/>
            <person name="Nielsen M.R."/>
            <person name="Sondergaard T.E."/>
            <person name="Sorensen J.L."/>
            <person name="Fitzpatrick D.A."/>
            <person name="Frisvad J.C."/>
            <person name="Nielsen K.L."/>
        </authorList>
    </citation>
    <scope>NUCLEOTIDE SEQUENCE [LARGE SCALE GENOMIC DNA]</scope>
    <source>
        <strain evidence="1 2">IBT 3361</strain>
    </source>
</reference>
<sequence length="71" mass="7476">MSHMASSPVTSIYHGQPQLMPNRRLTAFVRQITACLEGTGPDFCTEAPVSSRLAFTTGAGPSDSCSNSLTS</sequence>
<organism evidence="1 2">
    <name type="scientific">Penicillium chrysogenum</name>
    <name type="common">Penicillium notatum</name>
    <dbReference type="NCBI Taxonomy" id="5076"/>
    <lineage>
        <taxon>Eukaryota</taxon>
        <taxon>Fungi</taxon>
        <taxon>Dikarya</taxon>
        <taxon>Ascomycota</taxon>
        <taxon>Pezizomycotina</taxon>
        <taxon>Eurotiomycetes</taxon>
        <taxon>Eurotiomycetidae</taxon>
        <taxon>Eurotiales</taxon>
        <taxon>Aspergillaceae</taxon>
        <taxon>Penicillium</taxon>
        <taxon>Penicillium chrysogenum species complex</taxon>
    </lineage>
</organism>